<organism evidence="1 2">
    <name type="scientific">Aphanocapsa feldmannii 277cV</name>
    <dbReference type="NCBI Taxonomy" id="2507553"/>
    <lineage>
        <taxon>Bacteria</taxon>
        <taxon>Bacillati</taxon>
        <taxon>Cyanobacteriota</taxon>
        <taxon>Cyanophyceae</taxon>
        <taxon>Oscillatoriophycideae</taxon>
        <taxon>Chroococcales</taxon>
        <taxon>Microcystaceae</taxon>
        <taxon>Aphanocapsa</taxon>
    </lineage>
</organism>
<proteinExistence type="predicted"/>
<comment type="caution">
    <text evidence="1">The sequence shown here is derived from an EMBL/GenBank/DDBJ whole genome shotgun (WGS) entry which is preliminary data.</text>
</comment>
<dbReference type="InterPro" id="IPR027417">
    <property type="entry name" value="P-loop_NTPase"/>
</dbReference>
<reference evidence="1 2" key="1">
    <citation type="journal article" date="2019" name="mSystems">
        <title>Life at home and on the roam: Genomic adaptions reflect the dual lifestyle of an intracellular, facultative symbiont.</title>
        <authorList>
            <person name="Burgsdorf I."/>
        </authorList>
    </citation>
    <scope>NUCLEOTIDE SEQUENCE [LARGE SCALE GENOMIC DNA]</scope>
    <source>
        <strain evidence="1">277cV</strain>
    </source>
</reference>
<dbReference type="SUPFAM" id="SSF52540">
    <property type="entry name" value="P-loop containing nucleoside triphosphate hydrolases"/>
    <property type="match status" value="1"/>
</dbReference>
<accession>A0A524RM71</accession>
<protein>
    <submittedName>
        <fullName evidence="1">Uncharacterized protein</fullName>
    </submittedName>
</protein>
<evidence type="ECO:0000313" key="1">
    <source>
        <dbReference type="EMBL" id="TGG91409.1"/>
    </source>
</evidence>
<sequence>MTHLSDEMFEITKNELRLLSDVSLRELVARLCEAELAMKGAPISAVRWGGHQTAPDGGLDVDCRIEDKEFEGDFVPRPRTGFQVKKSTMPPNKIASEMSPKGQLRPIFEELSESNSCYIIVSLDDDPTESSADSRVNEMKNQLNGLNIKTRFYGRNDLAQWLRQHPGVQLWARDILGIPLKGWKAFGKWTNSPPSDSDDLICKPGLQILLPKGTIKYDIKDAIEEIRNLVQTSDKTLRIVGHSGVGKTRLVQALFEKSVGNNALPYCQAIYADLGTDLQPSPDEMLTRLATEDRRAIVILDNCSSETHNRLAGEILRLNNSKLCLITVEYDIREDKPEFTTVIQIKAEGTKIVEALVSRRFPKLGFVNSQRIAEFSGGNPRLGLVLADAVEEGENLSRFSNAQLFERLFHQRGSPDKDLLEAAQALSLVYSFSTKEDEDGVNELETLGSLVDQDRRALHKATQILIERQLVQQRGHWRAILPLPVSNWLATKALDMILPEDLPRKFEELKSPRLLKSFGKRLGYLHDCRRAQHIVRSWLSPNGLLHAVERLDADHIQLFENIAPVVPDAILDVIETRAEQLPKKCFFSDWSQENRNVRDIAILLCSIAYDSNLFTRCVSLLVQFLIEGHGEVRTCLPMFLEPNDIIHNCGLKNYVATRILGLFSLYLSGTMASPDLREQILRQYLFSEKKDKQKIGLVMLEGALKSKDWRSLNKISVFQFGARPRSFGYKPDTPEEKYQWFCRFISVAEEAATSNHIDLSKGTRKLLAGELRNLWKYPSLRPALDSAARAVSNNSDGPWLEGWHAVQLIRDIDYHEAEDLDMQDGIELLDKLYDFLCPDRLVDKVRAYVFKDCYLSGYKESYRQAASKRAYSLGVAVFRHPEVLDELSQEMFTGETRFPNFPFDFGKGLGSACNDLRSLWNKLVEYLVRAENEISNCDTLNGVLAAIYEKDESLARAILSEAAENLTLRSLIIQLHLSVPIFRNMFKTLIRALDFDDTPIEQFKSLARIKPWPTADEDLLCDLLLRLLEKSGGPQVVVFILGRQIIRSSDIKLNFGLNLKKIGLHASVKTLQNISSAEILQDISDEYNGIFDINLAKVLEFCLDKIELLNETSECMNAFLNCVKKTYGMIDNLYNTASILAKKLPLYFLDSIFLNEAYRQQILFERDQIEENILNHIDIKVLIKWCNQGNFQKRLIILSKAANPLKNDADSSGFVFTNLAQNLINRSENPTIVLNNFMRSIMPRSSSGSLADIIAQRSRPFEVLLQDDHDAVRRAAKGVIDQIRELEAKERQREQTKYQDRDQSFE</sequence>
<dbReference type="EMBL" id="SRMO01000078">
    <property type="protein sequence ID" value="TGG91409.1"/>
    <property type="molecule type" value="Genomic_DNA"/>
</dbReference>
<evidence type="ECO:0000313" key="2">
    <source>
        <dbReference type="Proteomes" id="UP000317990"/>
    </source>
</evidence>
<name>A0A524RM71_9CHRO</name>
<dbReference type="Proteomes" id="UP000317990">
    <property type="component" value="Unassembled WGS sequence"/>
</dbReference>
<gene>
    <name evidence="1" type="ORF">ERJ67_07980</name>
</gene>